<comment type="caution">
    <text evidence="2">The sequence shown here is derived from an EMBL/GenBank/DDBJ whole genome shotgun (WGS) entry which is preliminary data.</text>
</comment>
<dbReference type="InterPro" id="IPR031981">
    <property type="entry name" value="MIEAP_C"/>
</dbReference>
<evidence type="ECO:0000313" key="3">
    <source>
        <dbReference type="Proteomes" id="UP000023152"/>
    </source>
</evidence>
<proteinExistence type="predicted"/>
<evidence type="ECO:0000259" key="1">
    <source>
        <dbReference type="Pfam" id="PF16026"/>
    </source>
</evidence>
<dbReference type="EMBL" id="ASPP01021250">
    <property type="protein sequence ID" value="ETO12610.1"/>
    <property type="molecule type" value="Genomic_DNA"/>
</dbReference>
<evidence type="ECO:0000313" key="2">
    <source>
        <dbReference type="EMBL" id="ETO12610.1"/>
    </source>
</evidence>
<feature type="domain" description="Mitochondria-eating protein C-terminal" evidence="1">
    <location>
        <begin position="21"/>
        <end position="93"/>
    </location>
</feature>
<dbReference type="Proteomes" id="UP000023152">
    <property type="component" value="Unassembled WGS sequence"/>
</dbReference>
<name>X6MHR1_RETFI</name>
<dbReference type="AlphaFoldDB" id="X6MHR1"/>
<reference evidence="2 3" key="1">
    <citation type="journal article" date="2013" name="Curr. Biol.">
        <title>The Genome of the Foraminiferan Reticulomyxa filosa.</title>
        <authorList>
            <person name="Glockner G."/>
            <person name="Hulsmann N."/>
            <person name="Schleicher M."/>
            <person name="Noegel A.A."/>
            <person name="Eichinger L."/>
            <person name="Gallinger C."/>
            <person name="Pawlowski J."/>
            <person name="Sierra R."/>
            <person name="Euteneuer U."/>
            <person name="Pillet L."/>
            <person name="Moustafa A."/>
            <person name="Platzer M."/>
            <person name="Groth M."/>
            <person name="Szafranski K."/>
            <person name="Schliwa M."/>
        </authorList>
    </citation>
    <scope>NUCLEOTIDE SEQUENCE [LARGE SCALE GENOMIC DNA]</scope>
</reference>
<accession>X6MHR1</accession>
<sequence>MLFLWDTFFFLKKKKKKKREIWELIEKYAKNVKEWSWCAILQEPELVLTPNSFRMDGRPFDEEIHKKFHTSARDGTIVSYCVWPALSQNGVLISDLQIEVVVKNLSTDRQTVERNGDMKVIIEQPQDSQISEDTSSSDPICYIL</sequence>
<dbReference type="Pfam" id="PF16026">
    <property type="entry name" value="MIEAP"/>
    <property type="match status" value="1"/>
</dbReference>
<gene>
    <name evidence="2" type="ORF">RFI_24766</name>
</gene>
<keyword evidence="3" id="KW-1185">Reference proteome</keyword>
<organism evidence="2 3">
    <name type="scientific">Reticulomyxa filosa</name>
    <dbReference type="NCBI Taxonomy" id="46433"/>
    <lineage>
        <taxon>Eukaryota</taxon>
        <taxon>Sar</taxon>
        <taxon>Rhizaria</taxon>
        <taxon>Retaria</taxon>
        <taxon>Foraminifera</taxon>
        <taxon>Monothalamids</taxon>
        <taxon>Reticulomyxidae</taxon>
        <taxon>Reticulomyxa</taxon>
    </lineage>
</organism>
<protein>
    <recommendedName>
        <fullName evidence="1">Mitochondria-eating protein C-terminal domain-containing protein</fullName>
    </recommendedName>
</protein>